<organism evidence="1 2">
    <name type="scientific">Pseudonocardia humida</name>
    <dbReference type="NCBI Taxonomy" id="2800819"/>
    <lineage>
        <taxon>Bacteria</taxon>
        <taxon>Bacillati</taxon>
        <taxon>Actinomycetota</taxon>
        <taxon>Actinomycetes</taxon>
        <taxon>Pseudonocardiales</taxon>
        <taxon>Pseudonocardiaceae</taxon>
        <taxon>Pseudonocardia</taxon>
    </lineage>
</organism>
<reference evidence="1" key="1">
    <citation type="submission" date="2021-04" db="EMBL/GenBank/DDBJ databases">
        <title>Pseudonocardia sp. nov., isolated from sandy soil of mangrove forest.</title>
        <authorList>
            <person name="Zan Z."/>
            <person name="Huang R."/>
            <person name="Liu W."/>
        </authorList>
    </citation>
    <scope>NUCLEOTIDE SEQUENCE</scope>
    <source>
        <strain evidence="1">S2-4</strain>
    </source>
</reference>
<dbReference type="Proteomes" id="UP001165283">
    <property type="component" value="Unassembled WGS sequence"/>
</dbReference>
<evidence type="ECO:0000313" key="1">
    <source>
        <dbReference type="EMBL" id="MCO1654453.1"/>
    </source>
</evidence>
<name>A0ABT0ZUV6_9PSEU</name>
<dbReference type="RefSeq" id="WP_252436071.1">
    <property type="nucleotide sequence ID" value="NZ_JAGSOV010000011.1"/>
</dbReference>
<accession>A0ABT0ZUV6</accession>
<keyword evidence="2" id="KW-1185">Reference proteome</keyword>
<protein>
    <recommendedName>
        <fullName evidence="3">tRNA-(MS[2]IO[6]A)-hydroxylase MiaE-like protein</fullName>
    </recommendedName>
</protein>
<evidence type="ECO:0008006" key="3">
    <source>
        <dbReference type="Google" id="ProtNLM"/>
    </source>
</evidence>
<proteinExistence type="predicted"/>
<evidence type="ECO:0000313" key="2">
    <source>
        <dbReference type="Proteomes" id="UP001165283"/>
    </source>
</evidence>
<gene>
    <name evidence="1" type="ORF">KDL28_05235</name>
</gene>
<dbReference type="InterPro" id="IPR046037">
    <property type="entry name" value="DUF5995"/>
</dbReference>
<dbReference type="Pfam" id="PF19458">
    <property type="entry name" value="DUF5995"/>
    <property type="match status" value="1"/>
</dbReference>
<comment type="caution">
    <text evidence="1">The sequence shown here is derived from an EMBL/GenBank/DDBJ whole genome shotgun (WGS) entry which is preliminary data.</text>
</comment>
<dbReference type="EMBL" id="JAGSOV010000011">
    <property type="protein sequence ID" value="MCO1654453.1"/>
    <property type="molecule type" value="Genomic_DNA"/>
</dbReference>
<sequence length="227" mass="24196">MPPTGEAGPIDEVLRRLAEVHDHALATATAGTTDGIVVCTGLYRDITARVADLLGEGRFAAPAFLARLETELADRFATALGGRTADAREVPAAWRLLLDNRADPSTPAAAFAVAGVNAHLNLDLAAALVSTWEHVPPDDGGPASAQYLDYCLLVDTVETAVDPLREELGAGEAGHLTDLAVRFTRDLAWDEAREVWTDGADEARRLRSAEKLDAIATWLGRRLLGLP</sequence>